<dbReference type="InterPro" id="IPR005702">
    <property type="entry name" value="Wzc-like_C"/>
</dbReference>
<keyword evidence="10" id="KW-0418">Kinase</keyword>
<dbReference type="Pfam" id="PF02706">
    <property type="entry name" value="Wzz"/>
    <property type="match status" value="1"/>
</dbReference>
<keyword evidence="14" id="KW-0829">Tyrosine-protein kinase</keyword>
<comment type="similarity">
    <text evidence="2">Belongs to the CpsD/CapB family.</text>
</comment>
<dbReference type="GO" id="GO:0005524">
    <property type="term" value="F:ATP binding"/>
    <property type="evidence" value="ECO:0007669"/>
    <property type="project" value="UniProtKB-KW"/>
</dbReference>
<dbReference type="PANTHER" id="PTHR32309">
    <property type="entry name" value="TYROSINE-PROTEIN KINASE"/>
    <property type="match status" value="1"/>
</dbReference>
<evidence type="ECO:0000256" key="12">
    <source>
        <dbReference type="ARBA" id="ARBA00022989"/>
    </source>
</evidence>
<feature type="domain" description="Polysaccharide chain length determinant N-terminal" evidence="18">
    <location>
        <begin position="34"/>
        <end position="124"/>
    </location>
</feature>
<keyword evidence="7" id="KW-0808">Transferase</keyword>
<evidence type="ECO:0000256" key="16">
    <source>
        <dbReference type="SAM" id="Coils"/>
    </source>
</evidence>
<dbReference type="Pfam" id="PF13614">
    <property type="entry name" value="AAA_31"/>
    <property type="match status" value="1"/>
</dbReference>
<reference evidence="21 22" key="1">
    <citation type="journal article" date="2010" name="BMC Genomics">
        <title>Metabolic flexibility revealed in the genome of the cyst-forming alpha-1 proteobacterium Rhodospirillum centenum.</title>
        <authorList>
            <person name="Lu Y.K."/>
            <person name="Marden J."/>
            <person name="Han M."/>
            <person name="Swingley W.D."/>
            <person name="Mastrian S.D."/>
            <person name="Chowdhury S.R."/>
            <person name="Hao J."/>
            <person name="Helmy T."/>
            <person name="Kim S."/>
            <person name="Kurdoglu A.A."/>
            <person name="Matthies H.J."/>
            <person name="Rollo D."/>
            <person name="Stothard P."/>
            <person name="Blankenship R.E."/>
            <person name="Bauer C.E."/>
            <person name="Touchman J.W."/>
        </authorList>
    </citation>
    <scope>NUCLEOTIDE SEQUENCE [LARGE SCALE GENOMIC DNA]</scope>
    <source>
        <strain evidence="22">ATCC 51521 / SW</strain>
    </source>
</reference>
<comment type="subcellular location">
    <subcellularLocation>
        <location evidence="1">Cell inner membrane</location>
        <topology evidence="1">Multi-pass membrane protein</topology>
    </subcellularLocation>
</comment>
<evidence type="ECO:0000256" key="5">
    <source>
        <dbReference type="ARBA" id="ARBA00022475"/>
    </source>
</evidence>
<keyword evidence="22" id="KW-1185">Reference proteome</keyword>
<evidence type="ECO:0000313" key="22">
    <source>
        <dbReference type="Proteomes" id="UP000001591"/>
    </source>
</evidence>
<keyword evidence="9" id="KW-0547">Nucleotide-binding</keyword>
<feature type="domain" description="AAA" evidence="19">
    <location>
        <begin position="578"/>
        <end position="694"/>
    </location>
</feature>
<keyword evidence="11" id="KW-0067">ATP-binding</keyword>
<organism evidence="21 22">
    <name type="scientific">Rhodospirillum centenum (strain ATCC 51521 / SW)</name>
    <dbReference type="NCBI Taxonomy" id="414684"/>
    <lineage>
        <taxon>Bacteria</taxon>
        <taxon>Pseudomonadati</taxon>
        <taxon>Pseudomonadota</taxon>
        <taxon>Alphaproteobacteria</taxon>
        <taxon>Rhodospirillales</taxon>
        <taxon>Rhodospirillaceae</taxon>
        <taxon>Rhodospirillum</taxon>
    </lineage>
</organism>
<evidence type="ECO:0000259" key="18">
    <source>
        <dbReference type="Pfam" id="PF02706"/>
    </source>
</evidence>
<protein>
    <recommendedName>
        <fullName evidence="4">non-specific protein-tyrosine kinase</fullName>
        <ecNumber evidence="4">2.7.10.2</ecNumber>
    </recommendedName>
</protein>
<evidence type="ECO:0000256" key="4">
    <source>
        <dbReference type="ARBA" id="ARBA00011903"/>
    </source>
</evidence>
<dbReference type="eggNOG" id="COG3206">
    <property type="taxonomic scope" value="Bacteria"/>
</dbReference>
<dbReference type="RefSeq" id="WP_012567696.1">
    <property type="nucleotide sequence ID" value="NC_011420.2"/>
</dbReference>
<evidence type="ECO:0000256" key="8">
    <source>
        <dbReference type="ARBA" id="ARBA00022692"/>
    </source>
</evidence>
<evidence type="ECO:0000256" key="7">
    <source>
        <dbReference type="ARBA" id="ARBA00022679"/>
    </source>
</evidence>
<feature type="transmembrane region" description="Helical" evidence="17">
    <location>
        <begin position="48"/>
        <end position="65"/>
    </location>
</feature>
<dbReference type="SUPFAM" id="SSF52540">
    <property type="entry name" value="P-loop containing nucleoside triphosphate hydrolases"/>
    <property type="match status" value="1"/>
</dbReference>
<dbReference type="InterPro" id="IPR032807">
    <property type="entry name" value="GNVR"/>
</dbReference>
<dbReference type="NCBIfam" id="TIGR01007">
    <property type="entry name" value="eps_fam"/>
    <property type="match status" value="1"/>
</dbReference>
<evidence type="ECO:0000256" key="3">
    <source>
        <dbReference type="ARBA" id="ARBA00008883"/>
    </source>
</evidence>
<dbReference type="KEGG" id="rce:RC1_2533"/>
<evidence type="ECO:0000256" key="15">
    <source>
        <dbReference type="ARBA" id="ARBA00051245"/>
    </source>
</evidence>
<evidence type="ECO:0000256" key="9">
    <source>
        <dbReference type="ARBA" id="ARBA00022741"/>
    </source>
</evidence>
<dbReference type="PANTHER" id="PTHR32309:SF13">
    <property type="entry name" value="FERRIC ENTEROBACTIN TRANSPORT PROTEIN FEPE"/>
    <property type="match status" value="1"/>
</dbReference>
<evidence type="ECO:0000256" key="14">
    <source>
        <dbReference type="ARBA" id="ARBA00023137"/>
    </source>
</evidence>
<sequence length="762" mass="84164">MASEDVIPFREATQRDRELRSQRLTRLLTEQQAVSLRDQFLKLKRRKWLVLGTMLVVTLLTVLLVEQITPTYTATSTVMIEPRQQRTLDVEAVVSGLPPDVETIQGEIAIITSRGLAQKVIDKLDLARLPEFNPTLAEEMGLDGGPIDGLTDGLRGIVGWVGGLFGAEPARQGPDDPEAELRTRIVNRFLDRLSAAPRGRSRVIQIAFTSTDRQLAASVANTVADLYILEQLEAKYEATQRATDWLSARLTDLRTRTEAAERAVEEYRARAGLLQGENTTTLATQELSRLNAELVILRSATVEAEARLRAAERAQGTTDASSLPMAVLQSPLIQSLQSQQIELNRRYADLSETFGERHPQIINIKAEMAELATRIRGEVNKIIGGLRNEVAIARERQSVVEKELEQMKTAAGERGTSLVQLRSLEEEAASNRLLLNTLMERFNETTLQQDLQQADARVISPAPVPQAPSAPNKPLLVGLALFFSLVLGVVLAFIAEQLDQGFRSSEQLTAATGLPALGMLPVIGRRQRAGIAPADFFLRKPRSAFGEAVSSAVASLFLSTGDRRPRTVMVTSALPNEGKSTTSINLARAVAQSGMRTLLIDADLRRPTLHTQLGLSLQPGLVEYLQDKATFEEIIQRDPRSSLDVIPAGGHVANPVHFLAADRTRTFLQGLTKYYDFVVVDSSPVMVVSDSRILARYVDETVFVVRWARTRREHVLHALRQLLEAGGDLGGVLLTMVNTRRHADYSFGDSGQYHLGPRYYER</sequence>
<dbReference type="Pfam" id="PF13807">
    <property type="entry name" value="GNVR"/>
    <property type="match status" value="1"/>
</dbReference>
<dbReference type="eggNOG" id="COG0489">
    <property type="taxonomic scope" value="Bacteria"/>
</dbReference>
<dbReference type="GO" id="GO:0004715">
    <property type="term" value="F:non-membrane spanning protein tyrosine kinase activity"/>
    <property type="evidence" value="ECO:0007669"/>
    <property type="project" value="UniProtKB-EC"/>
</dbReference>
<keyword evidence="12 17" id="KW-1133">Transmembrane helix</keyword>
<evidence type="ECO:0000256" key="6">
    <source>
        <dbReference type="ARBA" id="ARBA00022519"/>
    </source>
</evidence>
<proteinExistence type="inferred from homology"/>
<dbReference type="GO" id="GO:0005886">
    <property type="term" value="C:plasma membrane"/>
    <property type="evidence" value="ECO:0007669"/>
    <property type="project" value="UniProtKB-SubCell"/>
</dbReference>
<dbReference type="InterPro" id="IPR003856">
    <property type="entry name" value="LPS_length_determ_N"/>
</dbReference>
<keyword evidence="13 17" id="KW-0472">Membrane</keyword>
<evidence type="ECO:0000259" key="20">
    <source>
        <dbReference type="Pfam" id="PF13807"/>
    </source>
</evidence>
<name>B6IU37_RHOCS</name>
<evidence type="ECO:0000256" key="10">
    <source>
        <dbReference type="ARBA" id="ARBA00022777"/>
    </source>
</evidence>
<dbReference type="EC" id="2.7.10.2" evidence="4"/>
<dbReference type="Gene3D" id="3.40.50.300">
    <property type="entry name" value="P-loop containing nucleotide triphosphate hydrolases"/>
    <property type="match status" value="1"/>
</dbReference>
<dbReference type="InterPro" id="IPR050445">
    <property type="entry name" value="Bact_polysacc_biosynth/exp"/>
</dbReference>
<keyword evidence="8 17" id="KW-0812">Transmembrane</keyword>
<evidence type="ECO:0000313" key="21">
    <source>
        <dbReference type="EMBL" id="ACI99914.1"/>
    </source>
</evidence>
<feature type="domain" description="Tyrosine-protein kinase G-rich" evidence="20">
    <location>
        <begin position="423"/>
        <end position="494"/>
    </location>
</feature>
<comment type="similarity">
    <text evidence="3">Belongs to the etk/wzc family.</text>
</comment>
<keyword evidence="16" id="KW-0175">Coiled coil</keyword>
<dbReference type="Proteomes" id="UP000001591">
    <property type="component" value="Chromosome"/>
</dbReference>
<keyword evidence="5" id="KW-1003">Cell membrane</keyword>
<comment type="catalytic activity">
    <reaction evidence="15">
        <text>L-tyrosyl-[protein] + ATP = O-phospho-L-tyrosyl-[protein] + ADP + H(+)</text>
        <dbReference type="Rhea" id="RHEA:10596"/>
        <dbReference type="Rhea" id="RHEA-COMP:10136"/>
        <dbReference type="Rhea" id="RHEA-COMP:20101"/>
        <dbReference type="ChEBI" id="CHEBI:15378"/>
        <dbReference type="ChEBI" id="CHEBI:30616"/>
        <dbReference type="ChEBI" id="CHEBI:46858"/>
        <dbReference type="ChEBI" id="CHEBI:61978"/>
        <dbReference type="ChEBI" id="CHEBI:456216"/>
        <dbReference type="EC" id="2.7.10.2"/>
    </reaction>
</comment>
<dbReference type="OrthoDB" id="230260at2"/>
<evidence type="ECO:0000256" key="17">
    <source>
        <dbReference type="SAM" id="Phobius"/>
    </source>
</evidence>
<dbReference type="STRING" id="414684.RC1_2533"/>
<dbReference type="CDD" id="cd05387">
    <property type="entry name" value="BY-kinase"/>
    <property type="match status" value="1"/>
</dbReference>
<dbReference type="HOGENOM" id="CLU_009912_2_0_5"/>
<evidence type="ECO:0000256" key="1">
    <source>
        <dbReference type="ARBA" id="ARBA00004429"/>
    </source>
</evidence>
<evidence type="ECO:0000256" key="2">
    <source>
        <dbReference type="ARBA" id="ARBA00007316"/>
    </source>
</evidence>
<dbReference type="EMBL" id="CP000613">
    <property type="protein sequence ID" value="ACI99914.1"/>
    <property type="molecule type" value="Genomic_DNA"/>
</dbReference>
<dbReference type="InterPro" id="IPR027417">
    <property type="entry name" value="P-loop_NTPase"/>
</dbReference>
<evidence type="ECO:0000256" key="11">
    <source>
        <dbReference type="ARBA" id="ARBA00022840"/>
    </source>
</evidence>
<dbReference type="InterPro" id="IPR025669">
    <property type="entry name" value="AAA_dom"/>
</dbReference>
<keyword evidence="6" id="KW-0997">Cell inner membrane</keyword>
<gene>
    <name evidence="21" type="primary">exoP</name>
    <name evidence="21" type="ordered locus">RC1_2533</name>
</gene>
<dbReference type="AlphaFoldDB" id="B6IU37"/>
<accession>B6IU37</accession>
<evidence type="ECO:0000259" key="19">
    <source>
        <dbReference type="Pfam" id="PF13614"/>
    </source>
</evidence>
<feature type="coiled-coil region" evidence="16">
    <location>
        <begin position="229"/>
        <end position="270"/>
    </location>
</feature>
<evidence type="ECO:0000256" key="13">
    <source>
        <dbReference type="ARBA" id="ARBA00023136"/>
    </source>
</evidence>